<gene>
    <name evidence="2" type="ORF">Fcan01_27964</name>
</gene>
<accession>A0A226CWZ3</accession>
<comment type="caution">
    <text evidence="2">The sequence shown here is derived from an EMBL/GenBank/DDBJ whole genome shotgun (WGS) entry which is preliminary data.</text>
</comment>
<feature type="compositionally biased region" description="Polar residues" evidence="1">
    <location>
        <begin position="31"/>
        <end position="40"/>
    </location>
</feature>
<protein>
    <submittedName>
        <fullName evidence="2">Uncharacterized protein</fullName>
    </submittedName>
</protein>
<feature type="region of interest" description="Disordered" evidence="1">
    <location>
        <begin position="467"/>
        <end position="586"/>
    </location>
</feature>
<keyword evidence="3" id="KW-1185">Reference proteome</keyword>
<feature type="compositionally biased region" description="Low complexity" evidence="1">
    <location>
        <begin position="172"/>
        <end position="190"/>
    </location>
</feature>
<reference evidence="2 3" key="1">
    <citation type="submission" date="2015-12" db="EMBL/GenBank/DDBJ databases">
        <title>The genome of Folsomia candida.</title>
        <authorList>
            <person name="Faddeeva A."/>
            <person name="Derks M.F."/>
            <person name="Anvar Y."/>
            <person name="Smit S."/>
            <person name="Van Straalen N."/>
            <person name="Roelofs D."/>
        </authorList>
    </citation>
    <scope>NUCLEOTIDE SEQUENCE [LARGE SCALE GENOMIC DNA]</scope>
    <source>
        <strain evidence="2 3">VU population</strain>
        <tissue evidence="2">Whole body</tissue>
    </source>
</reference>
<feature type="region of interest" description="Disordered" evidence="1">
    <location>
        <begin position="728"/>
        <end position="747"/>
    </location>
</feature>
<evidence type="ECO:0000313" key="3">
    <source>
        <dbReference type="Proteomes" id="UP000198287"/>
    </source>
</evidence>
<feature type="compositionally biased region" description="Low complexity" evidence="1">
    <location>
        <begin position="652"/>
        <end position="691"/>
    </location>
</feature>
<evidence type="ECO:0000256" key="1">
    <source>
        <dbReference type="SAM" id="MobiDB-lite"/>
    </source>
</evidence>
<organism evidence="2 3">
    <name type="scientific">Folsomia candida</name>
    <name type="common">Springtail</name>
    <dbReference type="NCBI Taxonomy" id="158441"/>
    <lineage>
        <taxon>Eukaryota</taxon>
        <taxon>Metazoa</taxon>
        <taxon>Ecdysozoa</taxon>
        <taxon>Arthropoda</taxon>
        <taxon>Hexapoda</taxon>
        <taxon>Collembola</taxon>
        <taxon>Entomobryomorpha</taxon>
        <taxon>Isotomoidea</taxon>
        <taxon>Isotomidae</taxon>
        <taxon>Proisotominae</taxon>
        <taxon>Folsomia</taxon>
    </lineage>
</organism>
<feature type="compositionally biased region" description="Low complexity" evidence="1">
    <location>
        <begin position="256"/>
        <end position="268"/>
    </location>
</feature>
<dbReference type="Proteomes" id="UP000198287">
    <property type="component" value="Unassembled WGS sequence"/>
</dbReference>
<dbReference type="EMBL" id="LNIX01000060">
    <property type="protein sequence ID" value="OXA37280.1"/>
    <property type="molecule type" value="Genomic_DNA"/>
</dbReference>
<feature type="compositionally biased region" description="Low complexity" evidence="1">
    <location>
        <begin position="85"/>
        <end position="98"/>
    </location>
</feature>
<feature type="compositionally biased region" description="Polar residues" evidence="1">
    <location>
        <begin position="191"/>
        <end position="208"/>
    </location>
</feature>
<feature type="compositionally biased region" description="Polar residues" evidence="1">
    <location>
        <begin position="913"/>
        <end position="922"/>
    </location>
</feature>
<name>A0A226CWZ3_FOLCA</name>
<feature type="compositionally biased region" description="Basic and acidic residues" evidence="1">
    <location>
        <begin position="467"/>
        <end position="497"/>
    </location>
</feature>
<feature type="compositionally biased region" description="Polar residues" evidence="1">
    <location>
        <begin position="66"/>
        <end position="76"/>
    </location>
</feature>
<sequence>MLRVTPWVDDNPSSGGDCPNNGSKKRRISESSDFSVSSNPGLGPGNATPTYQTTSSSKGSPTPPTLQSRNTFSSSRGLHVAVPCSQQSPDTTTQTPQTEMSPASSVGSERSFTTTSRPLRSTPTPPSSSSSSSTTPLGKSSPPGVMTRSAAAATKNDNLTASPNTTPPPTSNSPTITTTPPTTTTTSSSTRKASSNQPHISTTTTSQKCGGREKSPCPNVDVRSLPTEGNRPPQPGKETVSSNSPPPVVIVPSLPPSSTTTTTIITPPTLPPLVDLSGNLLGLSSTPTTTISTSSSPSSSQYTLTPLSLADCTNNTTITPATTTTTTTTCNLSTLPMTMNMSLNSNGCGFTLSPIVHSGTGMSILNSPLTIPTLDLQKLIGADGTLQQQHTFLPQFQPQVLFSIPSNNNNATNNTGGQQLTQIQPLVNTTSLNGATVVMEKVSSGEKAADSSAEKSPLQLVQDVVNRVDEKKKKDGEGTTEADPSKSDSTSDTKSDDGASNNDDNDDGDKSKKTGGEVVSPVNDSSSLEKSSTNPSDKAAGGGEESPSTEKSTSDGTPTAKSATDKILPKQPDSVTTQLPPQQQHQFIQQIPQTVTVSSTPQIFLQQSGGQPTFTTSSIPTSDAFGQMRYPIIQTIQPFFSTGGQLIFSSPNQAQQGQGNTTGDPSSILQQGQQQHQPSIQQQPQQQSFIYHHQDAHQAHQPFSAILGDGTTMPFMFDPAAGTFISPLTLQSNNNATTPGGKKKKKRLSKKQQQQQAHLQLQQQLLIQQIQAQQQAQQALSAAFSSPLTIFPQSFPLSLQPMGMNMNMNMNMPFFQPQTILTLPNLILNPADGTLFLQPSAPVATQQQATTLGQQQQQQGNVQLQQGQLIGGGLNRSSLPTNPLIAPKKDETGSSSLSKPGSESGSSDDLRRNNPTPDSSTGDIGAAGGVTQLGILAGCGGSSGSNSSSTTTTPIPSPIISVGGGGGNGGGGLIPLGPGHQTTTTTTVLPVVKKASISKSRAVSSSSTVKRIFHQKQILPKIDSTTPSND</sequence>
<feature type="compositionally biased region" description="Polar residues" evidence="1">
    <location>
        <begin position="549"/>
        <end position="562"/>
    </location>
</feature>
<proteinExistence type="predicted"/>
<feature type="compositionally biased region" description="Low complexity" evidence="1">
    <location>
        <begin position="944"/>
        <end position="961"/>
    </location>
</feature>
<feature type="compositionally biased region" description="Polar residues" evidence="1">
    <location>
        <begin position="522"/>
        <end position="536"/>
    </location>
</feature>
<feature type="region of interest" description="Disordered" evidence="1">
    <location>
        <begin position="871"/>
        <end position="927"/>
    </location>
</feature>
<feature type="compositionally biased region" description="Polar residues" evidence="1">
    <location>
        <begin position="728"/>
        <end position="738"/>
    </location>
</feature>
<feature type="compositionally biased region" description="Pro residues" evidence="1">
    <location>
        <begin position="244"/>
        <end position="255"/>
    </location>
</feature>
<feature type="region of interest" description="Disordered" evidence="1">
    <location>
        <begin position="939"/>
        <end position="969"/>
    </location>
</feature>
<dbReference type="OrthoDB" id="641149at2759"/>
<dbReference type="AlphaFoldDB" id="A0A226CWZ3"/>
<evidence type="ECO:0000313" key="2">
    <source>
        <dbReference type="EMBL" id="OXA37280.1"/>
    </source>
</evidence>
<feature type="compositionally biased region" description="Low complexity" evidence="1">
    <location>
        <begin position="113"/>
        <end position="144"/>
    </location>
</feature>
<feature type="region of interest" description="Disordered" evidence="1">
    <location>
        <begin position="1"/>
        <end position="268"/>
    </location>
</feature>
<feature type="region of interest" description="Disordered" evidence="1">
    <location>
        <begin position="644"/>
        <end position="695"/>
    </location>
</feature>
<feature type="compositionally biased region" description="Polar residues" evidence="1">
    <location>
        <begin position="99"/>
        <end position="112"/>
    </location>
</feature>
<feature type="compositionally biased region" description="Low complexity" evidence="1">
    <location>
        <begin position="576"/>
        <end position="586"/>
    </location>
</feature>
<feature type="compositionally biased region" description="Low complexity" evidence="1">
    <location>
        <begin position="893"/>
        <end position="907"/>
    </location>
</feature>